<dbReference type="InParanoid" id="K3WS37"/>
<accession>K3WS37</accession>
<keyword evidence="1" id="KW-0175">Coiled coil</keyword>
<evidence type="ECO:0000313" key="3">
    <source>
        <dbReference type="Proteomes" id="UP000019132"/>
    </source>
</evidence>
<dbReference type="AlphaFoldDB" id="K3WS37"/>
<evidence type="ECO:0000256" key="1">
    <source>
        <dbReference type="SAM" id="Coils"/>
    </source>
</evidence>
<protein>
    <submittedName>
        <fullName evidence="2">Uncharacterized protein</fullName>
    </submittedName>
</protein>
<dbReference type="OMA" id="FQHESQV"/>
<reference evidence="3" key="1">
    <citation type="journal article" date="2010" name="Genome Biol.">
        <title>Genome sequence of the necrotrophic plant pathogen Pythium ultimum reveals original pathogenicity mechanisms and effector repertoire.</title>
        <authorList>
            <person name="Levesque C.A."/>
            <person name="Brouwer H."/>
            <person name="Cano L."/>
            <person name="Hamilton J.P."/>
            <person name="Holt C."/>
            <person name="Huitema E."/>
            <person name="Raffaele S."/>
            <person name="Robideau G.P."/>
            <person name="Thines M."/>
            <person name="Win J."/>
            <person name="Zerillo M.M."/>
            <person name="Beakes G.W."/>
            <person name="Boore J.L."/>
            <person name="Busam D."/>
            <person name="Dumas B."/>
            <person name="Ferriera S."/>
            <person name="Fuerstenberg S.I."/>
            <person name="Gachon C.M."/>
            <person name="Gaulin E."/>
            <person name="Govers F."/>
            <person name="Grenville-Briggs L."/>
            <person name="Horner N."/>
            <person name="Hostetler J."/>
            <person name="Jiang R.H."/>
            <person name="Johnson J."/>
            <person name="Krajaejun T."/>
            <person name="Lin H."/>
            <person name="Meijer H.J."/>
            <person name="Moore B."/>
            <person name="Morris P."/>
            <person name="Phuntmart V."/>
            <person name="Puiu D."/>
            <person name="Shetty J."/>
            <person name="Stajich J.E."/>
            <person name="Tripathy S."/>
            <person name="Wawra S."/>
            <person name="van West P."/>
            <person name="Whitty B.R."/>
            <person name="Coutinho P.M."/>
            <person name="Henrissat B."/>
            <person name="Martin F."/>
            <person name="Thomas P.D."/>
            <person name="Tyler B.M."/>
            <person name="De Vries R.P."/>
            <person name="Kamoun S."/>
            <person name="Yandell M."/>
            <person name="Tisserat N."/>
            <person name="Buell C.R."/>
        </authorList>
    </citation>
    <scope>NUCLEOTIDE SEQUENCE</scope>
    <source>
        <strain evidence="3">DAOM:BR144</strain>
    </source>
</reference>
<feature type="coiled-coil region" evidence="1">
    <location>
        <begin position="86"/>
        <end position="120"/>
    </location>
</feature>
<dbReference type="eggNOG" id="ENOG502SJ7K">
    <property type="taxonomic scope" value="Eukaryota"/>
</dbReference>
<reference evidence="3" key="2">
    <citation type="submission" date="2010-04" db="EMBL/GenBank/DDBJ databases">
        <authorList>
            <person name="Buell R."/>
            <person name="Hamilton J."/>
            <person name="Hostetler J."/>
        </authorList>
    </citation>
    <scope>NUCLEOTIDE SEQUENCE [LARGE SCALE GENOMIC DNA]</scope>
    <source>
        <strain evidence="3">DAOM:BR144</strain>
    </source>
</reference>
<dbReference type="Proteomes" id="UP000019132">
    <property type="component" value="Unassembled WGS sequence"/>
</dbReference>
<dbReference type="EMBL" id="GL376617">
    <property type="status" value="NOT_ANNOTATED_CDS"/>
    <property type="molecule type" value="Genomic_DNA"/>
</dbReference>
<proteinExistence type="predicted"/>
<dbReference type="EnsemblProtists" id="PYU1_T007781">
    <property type="protein sequence ID" value="PYU1_T007781"/>
    <property type="gene ID" value="PYU1_G007765"/>
</dbReference>
<evidence type="ECO:0000313" key="2">
    <source>
        <dbReference type="EnsemblProtists" id="PYU1_T007781"/>
    </source>
</evidence>
<sequence>MLSIFRRARASPDARERELQLQRASVASDGHVERTEERLVGPLPPTRKRRYRSRNCRNFKRYGDLFQFVEASGGATGGERRGRVVLRSARAQNRRLTQEVQEMQQRVLELQHQRDLLQSEMVNSYENAIAHAMDMTKNFYMMFENGYDPVKTPVHAQTAAQFLRAVMDEDVVCTEFRGVDLFLRQYEVCCQGHESMKVSLKGLTLISDSANDGAIQIYAHAVATLRINRETLLRFFPRIINDEELTQQLIGREYMLQYDKVFHFQDGHIFQHESRVDLCNGILDLVKDPFVAMKLLEASLMTKHGHLKIDHHIEEDQHSLANQVL</sequence>
<name>K3WS37_GLOUD</name>
<reference evidence="2" key="3">
    <citation type="submission" date="2015-02" db="UniProtKB">
        <authorList>
            <consortium name="EnsemblProtists"/>
        </authorList>
    </citation>
    <scope>IDENTIFICATION</scope>
    <source>
        <strain evidence="2">DAOM BR144</strain>
    </source>
</reference>
<dbReference type="HOGENOM" id="CLU_062141_2_0_1"/>
<dbReference type="VEuPathDB" id="FungiDB:PYU1_G007765"/>
<organism evidence="2 3">
    <name type="scientific">Globisporangium ultimum (strain ATCC 200006 / CBS 805.95 / DAOM BR144)</name>
    <name type="common">Pythium ultimum</name>
    <dbReference type="NCBI Taxonomy" id="431595"/>
    <lineage>
        <taxon>Eukaryota</taxon>
        <taxon>Sar</taxon>
        <taxon>Stramenopiles</taxon>
        <taxon>Oomycota</taxon>
        <taxon>Peronosporomycetes</taxon>
        <taxon>Pythiales</taxon>
        <taxon>Pythiaceae</taxon>
        <taxon>Globisporangium</taxon>
    </lineage>
</organism>
<keyword evidence="3" id="KW-1185">Reference proteome</keyword>